<comment type="subunit">
    <text evidence="3 10">Monomer.</text>
</comment>
<keyword evidence="5 10" id="KW-0436">Ligase</keyword>
<evidence type="ECO:0000256" key="8">
    <source>
        <dbReference type="ARBA" id="ARBA00022917"/>
    </source>
</evidence>
<keyword evidence="8 10" id="KW-0648">Protein biosynthesis</keyword>
<comment type="caution">
    <text evidence="13">The sequence shown here is derived from an EMBL/GenBank/DDBJ whole genome shotgun (WGS) entry which is preliminary data.</text>
</comment>
<keyword evidence="7 10" id="KW-0067">ATP-binding</keyword>
<evidence type="ECO:0000256" key="6">
    <source>
        <dbReference type="ARBA" id="ARBA00022741"/>
    </source>
</evidence>
<evidence type="ECO:0000256" key="1">
    <source>
        <dbReference type="ARBA" id="ARBA00004496"/>
    </source>
</evidence>
<dbReference type="InterPro" id="IPR045462">
    <property type="entry name" value="aa-tRNA-synth_I_cd-bd"/>
</dbReference>
<name>A0AA41UFY4_9HYPH</name>
<evidence type="ECO:0000256" key="4">
    <source>
        <dbReference type="ARBA" id="ARBA00022490"/>
    </source>
</evidence>
<dbReference type="Gene3D" id="1.10.10.350">
    <property type="match status" value="1"/>
</dbReference>
<dbReference type="InterPro" id="IPR020058">
    <property type="entry name" value="Glu/Gln-tRNA-synth_Ib_cat-dom"/>
</dbReference>
<feature type="binding site" evidence="10">
    <location>
        <position position="243"/>
    </location>
    <ligand>
        <name>ATP</name>
        <dbReference type="ChEBI" id="CHEBI:30616"/>
    </ligand>
</feature>
<evidence type="ECO:0000256" key="9">
    <source>
        <dbReference type="ARBA" id="ARBA00023146"/>
    </source>
</evidence>
<dbReference type="SUPFAM" id="SSF52374">
    <property type="entry name" value="Nucleotidylyl transferase"/>
    <property type="match status" value="1"/>
</dbReference>
<evidence type="ECO:0000256" key="2">
    <source>
        <dbReference type="ARBA" id="ARBA00007894"/>
    </source>
</evidence>
<comment type="caution">
    <text evidence="10">Lacks conserved residue(s) required for the propagation of feature annotation.</text>
</comment>
<dbReference type="InterPro" id="IPR004527">
    <property type="entry name" value="Glu-tRNA-ligase_bac/mito"/>
</dbReference>
<dbReference type="GO" id="GO:0005524">
    <property type="term" value="F:ATP binding"/>
    <property type="evidence" value="ECO:0007669"/>
    <property type="project" value="UniProtKB-UniRule"/>
</dbReference>
<evidence type="ECO:0000256" key="7">
    <source>
        <dbReference type="ARBA" id="ARBA00022840"/>
    </source>
</evidence>
<comment type="similarity">
    <text evidence="2 10">Belongs to the class-I aminoacyl-tRNA synthetase family. Glutamate--tRNA ligase type 1 subfamily.</text>
</comment>
<dbReference type="InterPro" id="IPR001412">
    <property type="entry name" value="aa-tRNA-synth_I_CS"/>
</dbReference>
<evidence type="ECO:0000313" key="13">
    <source>
        <dbReference type="EMBL" id="MCI0126851.1"/>
    </source>
</evidence>
<gene>
    <name evidence="10 13" type="primary">gltX</name>
    <name evidence="13" type="ORF">ML536_08435</name>
</gene>
<evidence type="ECO:0000256" key="3">
    <source>
        <dbReference type="ARBA" id="ARBA00011245"/>
    </source>
</evidence>
<dbReference type="GO" id="GO:0008270">
    <property type="term" value="F:zinc ion binding"/>
    <property type="evidence" value="ECO:0007669"/>
    <property type="project" value="InterPro"/>
</dbReference>
<dbReference type="InterPro" id="IPR014729">
    <property type="entry name" value="Rossmann-like_a/b/a_fold"/>
</dbReference>
<feature type="domain" description="Glutamyl/glutaminyl-tRNA synthetase class Ib catalytic" evidence="11">
    <location>
        <begin position="5"/>
        <end position="307"/>
    </location>
</feature>
<evidence type="ECO:0000256" key="10">
    <source>
        <dbReference type="HAMAP-Rule" id="MF_00022"/>
    </source>
</evidence>
<dbReference type="CDD" id="cd00808">
    <property type="entry name" value="GluRS_core"/>
    <property type="match status" value="1"/>
</dbReference>
<dbReference type="InterPro" id="IPR033910">
    <property type="entry name" value="GluRS_core"/>
</dbReference>
<dbReference type="PROSITE" id="PS00178">
    <property type="entry name" value="AA_TRNA_LIGASE_I"/>
    <property type="match status" value="1"/>
</dbReference>
<comment type="function">
    <text evidence="10">Catalyzes the attachment of glutamate to tRNA(Glu) in a two-step reaction: glutamate is first activated by ATP to form Glu-AMP and then transferred to the acceptor end of tRNA(Glu).</text>
</comment>
<dbReference type="GO" id="GO:0005829">
    <property type="term" value="C:cytosol"/>
    <property type="evidence" value="ECO:0007669"/>
    <property type="project" value="TreeGrafter"/>
</dbReference>
<dbReference type="AlphaFoldDB" id="A0AA41UFY4"/>
<dbReference type="EC" id="6.1.1.17" evidence="10"/>
<dbReference type="InterPro" id="IPR049940">
    <property type="entry name" value="GluQ/Sye"/>
</dbReference>
<dbReference type="PRINTS" id="PR00987">
    <property type="entry name" value="TRNASYNTHGLU"/>
</dbReference>
<comment type="subcellular location">
    <subcellularLocation>
        <location evidence="1 10">Cytoplasm</location>
    </subcellularLocation>
</comment>
<dbReference type="EMBL" id="JALAZD010000001">
    <property type="protein sequence ID" value="MCI0126851.1"/>
    <property type="molecule type" value="Genomic_DNA"/>
</dbReference>
<dbReference type="RefSeq" id="WP_281735571.1">
    <property type="nucleotide sequence ID" value="NZ_JAKETQ010000001.1"/>
</dbReference>
<evidence type="ECO:0000256" key="5">
    <source>
        <dbReference type="ARBA" id="ARBA00022598"/>
    </source>
</evidence>
<dbReference type="Proteomes" id="UP001156140">
    <property type="component" value="Unassembled WGS sequence"/>
</dbReference>
<dbReference type="NCBIfam" id="TIGR00464">
    <property type="entry name" value="gltX_bact"/>
    <property type="match status" value="1"/>
</dbReference>
<accession>A0AA41UFY4</accession>
<keyword evidence="9 10" id="KW-0030">Aminoacyl-tRNA synthetase</keyword>
<dbReference type="SUPFAM" id="SSF48163">
    <property type="entry name" value="An anticodon-binding domain of class I aminoacyl-tRNA synthetases"/>
    <property type="match status" value="1"/>
</dbReference>
<dbReference type="PANTHER" id="PTHR43311">
    <property type="entry name" value="GLUTAMATE--TRNA LIGASE"/>
    <property type="match status" value="1"/>
</dbReference>
<dbReference type="InterPro" id="IPR020751">
    <property type="entry name" value="aa-tRNA-synth_I_codon-bd_sub2"/>
</dbReference>
<dbReference type="Gene3D" id="3.40.50.620">
    <property type="entry name" value="HUPs"/>
    <property type="match status" value="1"/>
</dbReference>
<dbReference type="InterPro" id="IPR000924">
    <property type="entry name" value="Glu/Gln-tRNA-synth"/>
</dbReference>
<feature type="short sequence motif" description="'KMSKS' region" evidence="10">
    <location>
        <begin position="240"/>
        <end position="244"/>
    </location>
</feature>
<dbReference type="HAMAP" id="MF_00022">
    <property type="entry name" value="Glu_tRNA_synth_type1"/>
    <property type="match status" value="1"/>
</dbReference>
<sequence length="473" mass="52590">MSKPVVTRFAPSPTGYLHIGGARTALFNWAFSRHTGGKMLLRIEDTDRERSTEAAIEAIYDGLRWLGLDWDGDPILQFSRAARHAEVAHELLERGMAYKCYCSPEELNQMREEARAAGKPPRYNGYWRDRDPSEAPEGVAPVIRIKAPLSGEIVVEDHVQGKVVFKAENLDDFIILRSDGTPTYMLAVVVDDHDMGVTHIIRGDDHLTNAARQIVIYQGMSWEVPEMAHIPLIHGPDGAKLSKRHGALGVEAYRQMGYLPEAMRNYLARLGWSHGDDEIFTTDQMVDWFSLDALNKGAARFDFVKLENINGHYIREASPERLYTIMLETAEEVARNADVVGLSQNKDTVLAALPELQPRAKTVLELIDLAQFIYAQRPLPIDESASSQLTPESRAMIGDFAEILRGLNDWSVSAIDAAARAFAEARGLKLGKVAQPLRAALTGRTVSPGIFEVMVLIGKQEALDRLSDQVMSS</sequence>
<keyword evidence="14" id="KW-1185">Reference proteome</keyword>
<evidence type="ECO:0000313" key="14">
    <source>
        <dbReference type="Proteomes" id="UP001156140"/>
    </source>
</evidence>
<dbReference type="Pfam" id="PF19269">
    <property type="entry name" value="Anticodon_2"/>
    <property type="match status" value="1"/>
</dbReference>
<protein>
    <recommendedName>
        <fullName evidence="10">Glutamate--tRNA ligase</fullName>
        <ecNumber evidence="10">6.1.1.17</ecNumber>
    </recommendedName>
    <alternativeName>
        <fullName evidence="10">Glutamyl-tRNA synthetase</fullName>
        <shortName evidence="10">GluRS</shortName>
    </alternativeName>
</protein>
<organism evidence="13 14">
    <name type="scientific">Paradevosia shaoguanensis</name>
    <dbReference type="NCBI Taxonomy" id="1335043"/>
    <lineage>
        <taxon>Bacteria</taxon>
        <taxon>Pseudomonadati</taxon>
        <taxon>Pseudomonadota</taxon>
        <taxon>Alphaproteobacteria</taxon>
        <taxon>Hyphomicrobiales</taxon>
        <taxon>Devosiaceae</taxon>
        <taxon>Paradevosia</taxon>
    </lineage>
</organism>
<keyword evidence="6 10" id="KW-0547">Nucleotide-binding</keyword>
<feature type="domain" description="Aminoacyl-tRNA synthetase class I anticodon-binding" evidence="12">
    <location>
        <begin position="343"/>
        <end position="468"/>
    </location>
</feature>
<dbReference type="FunFam" id="3.40.50.620:FF:000007">
    <property type="entry name" value="Glutamate--tRNA ligase"/>
    <property type="match status" value="1"/>
</dbReference>
<reference evidence="13" key="1">
    <citation type="submission" date="2022-03" db="EMBL/GenBank/DDBJ databases">
        <title>The complete genome sequence of a Methyloterrigena soli.</title>
        <authorList>
            <person name="Zi Z."/>
        </authorList>
    </citation>
    <scope>NUCLEOTIDE SEQUENCE</scope>
    <source>
        <strain evidence="13">M48</strain>
    </source>
</reference>
<evidence type="ECO:0000259" key="11">
    <source>
        <dbReference type="Pfam" id="PF00749"/>
    </source>
</evidence>
<dbReference type="PANTHER" id="PTHR43311:SF2">
    <property type="entry name" value="GLUTAMATE--TRNA LIGASE, MITOCHONDRIAL-RELATED"/>
    <property type="match status" value="1"/>
</dbReference>
<dbReference type="InterPro" id="IPR008925">
    <property type="entry name" value="aa_tRNA-synth_I_cd-bd_sf"/>
</dbReference>
<dbReference type="GO" id="GO:0004818">
    <property type="term" value="F:glutamate-tRNA ligase activity"/>
    <property type="evidence" value="ECO:0007669"/>
    <property type="project" value="UniProtKB-UniRule"/>
</dbReference>
<proteinExistence type="inferred from homology"/>
<comment type="catalytic activity">
    <reaction evidence="10">
        <text>tRNA(Glu) + L-glutamate + ATP = L-glutamyl-tRNA(Glu) + AMP + diphosphate</text>
        <dbReference type="Rhea" id="RHEA:23540"/>
        <dbReference type="Rhea" id="RHEA-COMP:9663"/>
        <dbReference type="Rhea" id="RHEA-COMP:9680"/>
        <dbReference type="ChEBI" id="CHEBI:29985"/>
        <dbReference type="ChEBI" id="CHEBI:30616"/>
        <dbReference type="ChEBI" id="CHEBI:33019"/>
        <dbReference type="ChEBI" id="CHEBI:78442"/>
        <dbReference type="ChEBI" id="CHEBI:78520"/>
        <dbReference type="ChEBI" id="CHEBI:456215"/>
        <dbReference type="EC" id="6.1.1.17"/>
    </reaction>
</comment>
<evidence type="ECO:0000259" key="12">
    <source>
        <dbReference type="Pfam" id="PF19269"/>
    </source>
</evidence>
<dbReference type="Pfam" id="PF00749">
    <property type="entry name" value="tRNA-synt_1c"/>
    <property type="match status" value="1"/>
</dbReference>
<dbReference type="GO" id="GO:0000049">
    <property type="term" value="F:tRNA binding"/>
    <property type="evidence" value="ECO:0007669"/>
    <property type="project" value="InterPro"/>
</dbReference>
<dbReference type="GO" id="GO:0006424">
    <property type="term" value="P:glutamyl-tRNA aminoacylation"/>
    <property type="evidence" value="ECO:0007669"/>
    <property type="project" value="UniProtKB-UniRule"/>
</dbReference>
<keyword evidence="4 10" id="KW-0963">Cytoplasm</keyword>
<feature type="short sequence motif" description="'HIGH' region" evidence="10">
    <location>
        <begin position="11"/>
        <end position="21"/>
    </location>
</feature>